<name>A0A395II21_9HELO</name>
<keyword evidence="3" id="KW-0143">Chaperone</keyword>
<accession>A0A395II21</accession>
<evidence type="ECO:0000256" key="2">
    <source>
        <dbReference type="ARBA" id="ARBA00022840"/>
    </source>
</evidence>
<keyword evidence="1" id="KW-0547">Nucleotide-binding</keyword>
<sequence length="367" mass="40966">MAPFSRSSSGKILSSPILAILCSSRKAWYSTRIVLTKDSRRKEASAVAFKPSKNPISGSFPERLYGSDAIALAARFPGDVYPNLKPLLGLKTDNHIIKDYATRHPALQLEAEKTRGTAAFRSGAFAADEQPCKVKDLVIAIPTFYTTEEKRAVLLAADLAGLRVLELISDGLAVGLNYATTRTFPSISEGGKPEYHMVFDMGCWKIQQDYSRSPGLGSSWDRTLGGDALNAVIVDHMMRNLSNLQKRKSANANTQASFEGLYEDVDFKYKISRAEFETLAESHAARIDTIIEKALYLADVEITDLDFYHPSWRCHQNSFVQKELERIAGGSEKIRTNVNADESRRFWCWIQRCRSQPFIQGQGNPKL</sequence>
<dbReference type="EMBL" id="QKRW01000047">
    <property type="protein sequence ID" value="RAL59831.1"/>
    <property type="molecule type" value="Genomic_DNA"/>
</dbReference>
<dbReference type="InterPro" id="IPR043129">
    <property type="entry name" value="ATPase_NBD"/>
</dbReference>
<dbReference type="PANTHER" id="PTHR45639">
    <property type="entry name" value="HSC70CB, ISOFORM G-RELATED"/>
    <property type="match status" value="1"/>
</dbReference>
<evidence type="ECO:0000256" key="3">
    <source>
        <dbReference type="ARBA" id="ARBA00023186"/>
    </source>
</evidence>
<proteinExistence type="predicted"/>
<reference evidence="4 5" key="1">
    <citation type="submission" date="2018-06" db="EMBL/GenBank/DDBJ databases">
        <title>Genome Sequence of the Brown Rot Fungal Pathogen Monilinia fructigena.</title>
        <authorList>
            <person name="Landi L."/>
            <person name="De Miccolis Angelini R.M."/>
            <person name="Pollastro S."/>
            <person name="Abate D."/>
            <person name="Faretra F."/>
            <person name="Romanazzi G."/>
        </authorList>
    </citation>
    <scope>NUCLEOTIDE SEQUENCE [LARGE SCALE GENOMIC DNA]</scope>
    <source>
        <strain evidence="4 5">Mfrg269</strain>
    </source>
</reference>
<dbReference type="InterPro" id="IPR013126">
    <property type="entry name" value="Hsp_70_fam"/>
</dbReference>
<dbReference type="Gene3D" id="3.90.640.10">
    <property type="entry name" value="Actin, Chain A, domain 4"/>
    <property type="match status" value="2"/>
</dbReference>
<keyword evidence="2" id="KW-0067">ATP-binding</keyword>
<dbReference type="AlphaFoldDB" id="A0A395II21"/>
<gene>
    <name evidence="4" type="ORF">DID88_000460</name>
</gene>
<dbReference type="Gene3D" id="3.30.420.40">
    <property type="match status" value="4"/>
</dbReference>
<dbReference type="Gene3D" id="3.30.30.30">
    <property type="match status" value="1"/>
</dbReference>
<dbReference type="GO" id="GO:0034663">
    <property type="term" value="C:endoplasmic reticulum chaperone complex"/>
    <property type="evidence" value="ECO:0007669"/>
    <property type="project" value="TreeGrafter"/>
</dbReference>
<organism evidence="4 5">
    <name type="scientific">Monilinia fructigena</name>
    <dbReference type="NCBI Taxonomy" id="38457"/>
    <lineage>
        <taxon>Eukaryota</taxon>
        <taxon>Fungi</taxon>
        <taxon>Dikarya</taxon>
        <taxon>Ascomycota</taxon>
        <taxon>Pezizomycotina</taxon>
        <taxon>Leotiomycetes</taxon>
        <taxon>Helotiales</taxon>
        <taxon>Sclerotiniaceae</taxon>
        <taxon>Monilinia</taxon>
    </lineage>
</organism>
<protein>
    <submittedName>
        <fullName evidence="4">Uncharacterized protein</fullName>
    </submittedName>
</protein>
<dbReference type="GO" id="GO:0030968">
    <property type="term" value="P:endoplasmic reticulum unfolded protein response"/>
    <property type="evidence" value="ECO:0007669"/>
    <property type="project" value="TreeGrafter"/>
</dbReference>
<dbReference type="SUPFAM" id="SSF53067">
    <property type="entry name" value="Actin-like ATPase domain"/>
    <property type="match status" value="2"/>
</dbReference>
<dbReference type="Proteomes" id="UP000249056">
    <property type="component" value="Unassembled WGS sequence"/>
</dbReference>
<evidence type="ECO:0000313" key="5">
    <source>
        <dbReference type="Proteomes" id="UP000249056"/>
    </source>
</evidence>
<dbReference type="OrthoDB" id="10262720at2759"/>
<evidence type="ECO:0000256" key="1">
    <source>
        <dbReference type="ARBA" id="ARBA00022741"/>
    </source>
</evidence>
<comment type="caution">
    <text evidence="4">The sequence shown here is derived from an EMBL/GenBank/DDBJ whole genome shotgun (WGS) entry which is preliminary data.</text>
</comment>
<dbReference type="Pfam" id="PF00012">
    <property type="entry name" value="HSP70"/>
    <property type="match status" value="1"/>
</dbReference>
<dbReference type="GO" id="GO:0140662">
    <property type="term" value="F:ATP-dependent protein folding chaperone"/>
    <property type="evidence" value="ECO:0007669"/>
    <property type="project" value="InterPro"/>
</dbReference>
<dbReference type="PANTHER" id="PTHR45639:SF3">
    <property type="entry name" value="HYPOXIA UP-REGULATED PROTEIN 1"/>
    <property type="match status" value="1"/>
</dbReference>
<dbReference type="GO" id="GO:0005524">
    <property type="term" value="F:ATP binding"/>
    <property type="evidence" value="ECO:0007669"/>
    <property type="project" value="UniProtKB-KW"/>
</dbReference>
<evidence type="ECO:0000313" key="4">
    <source>
        <dbReference type="EMBL" id="RAL59831.1"/>
    </source>
</evidence>
<keyword evidence="5" id="KW-1185">Reference proteome</keyword>
<dbReference type="FunFam" id="3.30.420.40:FF:000171">
    <property type="entry name" value="Heat shock 70 kDa protein 4"/>
    <property type="match status" value="1"/>
</dbReference>